<dbReference type="HAMAP" id="MF_01539">
    <property type="entry name" value="TmcAL"/>
    <property type="match status" value="1"/>
</dbReference>
<feature type="binding site" evidence="3">
    <location>
        <begin position="34"/>
        <end position="47"/>
    </location>
    <ligand>
        <name>ATP</name>
        <dbReference type="ChEBI" id="CHEBI:30616"/>
    </ligand>
</feature>
<dbReference type="Pfam" id="PF05636">
    <property type="entry name" value="HIGH_NTase1"/>
    <property type="match status" value="1"/>
</dbReference>
<evidence type="ECO:0000256" key="2">
    <source>
        <dbReference type="ARBA" id="ARBA00022694"/>
    </source>
</evidence>
<dbReference type="Gene3D" id="3.40.50.620">
    <property type="entry name" value="HUPs"/>
    <property type="match status" value="1"/>
</dbReference>
<dbReference type="PANTHER" id="PTHR37825:SF1">
    <property type="entry name" value="TRNA(MET) CYTIDINE ACETATE LIGASE"/>
    <property type="match status" value="1"/>
</dbReference>
<dbReference type="NCBIfam" id="NF010191">
    <property type="entry name" value="PRK13670.1"/>
    <property type="match status" value="1"/>
</dbReference>
<comment type="catalytic activity">
    <reaction evidence="3">
        <text>cytidine(34) in elongator tRNA(Met) + acetate + ATP = N(4)-acetylcytidine(34) in elongator tRNA(Met) + AMP + diphosphate</text>
        <dbReference type="Rhea" id="RHEA:58144"/>
        <dbReference type="Rhea" id="RHEA-COMP:10693"/>
        <dbReference type="Rhea" id="RHEA-COMP:10694"/>
        <dbReference type="ChEBI" id="CHEBI:30089"/>
        <dbReference type="ChEBI" id="CHEBI:30616"/>
        <dbReference type="ChEBI" id="CHEBI:33019"/>
        <dbReference type="ChEBI" id="CHEBI:74900"/>
        <dbReference type="ChEBI" id="CHEBI:82748"/>
        <dbReference type="ChEBI" id="CHEBI:456215"/>
    </reaction>
</comment>
<dbReference type="SUPFAM" id="SSF52374">
    <property type="entry name" value="Nucleotidylyl transferase"/>
    <property type="match status" value="1"/>
</dbReference>
<organism evidence="4 5">
    <name type="scientific">Apilactobacillus nanyangensis</name>
    <dbReference type="NCBI Taxonomy" id="2799579"/>
    <lineage>
        <taxon>Bacteria</taxon>
        <taxon>Bacillati</taxon>
        <taxon>Bacillota</taxon>
        <taxon>Bacilli</taxon>
        <taxon>Lactobacillales</taxon>
        <taxon>Lactobacillaceae</taxon>
        <taxon>Apilactobacillus</taxon>
    </lineage>
</organism>
<comment type="function">
    <text evidence="3">Catalyzes the formation of N(4)-acetylcytidine (ac(4)C) at the wobble position of elongator tRNA(Met), using acetate and ATP as substrates. First activates an acetate ion to form acetyladenylate (Ac-AMP) and then transfers the acetyl group to tRNA to form ac(4)C34.</text>
</comment>
<name>A0ABT0HYN4_9LACO</name>
<dbReference type="EMBL" id="JAJIAR010000013">
    <property type="protein sequence ID" value="MCK8612021.1"/>
    <property type="molecule type" value="Genomic_DNA"/>
</dbReference>
<comment type="caution">
    <text evidence="4">The sequence shown here is derived from an EMBL/GenBank/DDBJ whole genome shotgun (WGS) entry which is preliminary data.</text>
</comment>
<feature type="binding site" evidence="3">
    <location>
        <position position="177"/>
    </location>
    <ligand>
        <name>ATP</name>
        <dbReference type="ChEBI" id="CHEBI:30616"/>
    </ligand>
</feature>
<comment type="similarity">
    <text evidence="3">Belongs to the TmcAL family.</text>
</comment>
<proteinExistence type="inferred from homology"/>
<keyword evidence="3" id="KW-0963">Cytoplasm</keyword>
<dbReference type="Proteomes" id="UP001522816">
    <property type="component" value="Unassembled WGS sequence"/>
</dbReference>
<protein>
    <recommendedName>
        <fullName evidence="3">tRNA(Met) cytidine acetate ligase</fullName>
        <ecNumber evidence="3">6.3.4.-</ecNumber>
    </recommendedName>
</protein>
<dbReference type="EC" id="6.3.4.-" evidence="3"/>
<evidence type="ECO:0000256" key="3">
    <source>
        <dbReference type="HAMAP-Rule" id="MF_01539"/>
    </source>
</evidence>
<dbReference type="InterPro" id="IPR008513">
    <property type="entry name" value="tRNA(Met)_cyd_acetate_ligase"/>
</dbReference>
<feature type="binding site" evidence="3">
    <location>
        <position position="128"/>
    </location>
    <ligand>
        <name>ATP</name>
        <dbReference type="ChEBI" id="CHEBI:30616"/>
    </ligand>
</feature>
<keyword evidence="5" id="KW-1185">Reference proteome</keyword>
<comment type="subcellular location">
    <subcellularLocation>
        <location evidence="3">Cytoplasm</location>
    </subcellularLocation>
</comment>
<gene>
    <name evidence="3" type="primary">tmcAL</name>
    <name evidence="4" type="ORF">LNP10_05830</name>
</gene>
<keyword evidence="1 3" id="KW-0436">Ligase</keyword>
<reference evidence="4 5" key="1">
    <citation type="submission" date="2021-11" db="EMBL/GenBank/DDBJ databases">
        <title>Comparative genomics of bee honey and flower isolates.</title>
        <authorList>
            <person name="Bechtner J.D."/>
            <person name="Gallus M.K."/>
            <person name="Ehrmann M."/>
        </authorList>
    </citation>
    <scope>NUCLEOTIDE SEQUENCE [LARGE SCALE GENOMIC DNA]</scope>
    <source>
        <strain evidence="4 5">7</strain>
    </source>
</reference>
<evidence type="ECO:0000313" key="4">
    <source>
        <dbReference type="EMBL" id="MCK8612021.1"/>
    </source>
</evidence>
<keyword evidence="3" id="KW-0547">Nucleotide-binding</keyword>
<evidence type="ECO:0000256" key="1">
    <source>
        <dbReference type="ARBA" id="ARBA00022598"/>
    </source>
</evidence>
<keyword evidence="3" id="KW-0820">tRNA-binding</keyword>
<keyword evidence="3" id="KW-0694">RNA-binding</keyword>
<keyword evidence="2 3" id="KW-0819">tRNA processing</keyword>
<dbReference type="PANTHER" id="PTHR37825">
    <property type="entry name" value="TRNA(MET) CYTIDINE ACETATE LIGASE"/>
    <property type="match status" value="1"/>
</dbReference>
<feature type="binding site" evidence="3">
    <location>
        <position position="202"/>
    </location>
    <ligand>
        <name>ATP</name>
        <dbReference type="ChEBI" id="CHEBI:30616"/>
    </ligand>
</feature>
<comment type="caution">
    <text evidence="3">Lacks conserved residue(s) required for the propagation of feature annotation.</text>
</comment>
<dbReference type="RefSeq" id="WP_138726468.1">
    <property type="nucleotide sequence ID" value="NZ_JAJIAR010000013.1"/>
</dbReference>
<accession>A0ABT0HYN4</accession>
<evidence type="ECO:0000313" key="5">
    <source>
        <dbReference type="Proteomes" id="UP001522816"/>
    </source>
</evidence>
<sequence length="400" mass="45865">MLLLTLVKTKSLTLQPDGSLYVRRDDSMKAVGIIAEYNPFHNGHKYQIEQARQATNADAVIVIMSGNWVQRGQPAILDKWNRAQMALENGADMVIELPVQCSVQPADIFAKHAVNILASLKCEWLSFGSEHPDINFNELANIDLKETKIDHDYTKSYAELIRDALTNAIGEDVSAPNDVLALNYAIANLKNNHQMKLVPIKRNGANHHDRDLNINGSIASASSIRAAILDNSQELVHYLPDNTDIEALNNHVDWQDFWPLLKYKIETSSIDELNHIYQMTEGLEYRLKKYIYEAQSFDEFLRLVKSKRYTYARLQRLFVYTLLNWRKNDDLSREYVRVLGFNKSGRAYLNDIKKQIEMPVITKINKELSESELNFDVVSGRIYENINHIPQDAGKIPLIY</sequence>
<keyword evidence="3" id="KW-0067">ATP-binding</keyword>
<dbReference type="InterPro" id="IPR014729">
    <property type="entry name" value="Rossmann-like_a/b/a_fold"/>
</dbReference>